<proteinExistence type="predicted"/>
<protein>
    <submittedName>
        <fullName evidence="1">Uncharacterized protein</fullName>
    </submittedName>
</protein>
<dbReference type="AlphaFoldDB" id="A0A2A6LRY9"/>
<name>A0A2A6LRY9_RHIFR</name>
<reference evidence="1 2" key="1">
    <citation type="submission" date="2017-09" db="EMBL/GenBank/DDBJ databases">
        <title>Comparative genomics of rhizobia isolated from Phaseolus vulgaris in China.</title>
        <authorList>
            <person name="Tong W."/>
        </authorList>
    </citation>
    <scope>NUCLEOTIDE SEQUENCE [LARGE SCALE GENOMIC DNA]</scope>
    <source>
        <strain evidence="1 2">PCH1</strain>
    </source>
</reference>
<dbReference type="EMBL" id="NWTC01000025">
    <property type="protein sequence ID" value="PDT45087.1"/>
    <property type="molecule type" value="Genomic_DNA"/>
</dbReference>
<dbReference type="RefSeq" id="WP_042778639.1">
    <property type="nucleotide sequence ID" value="NZ_NWTC01000025.1"/>
</dbReference>
<evidence type="ECO:0000313" key="2">
    <source>
        <dbReference type="Proteomes" id="UP000220353"/>
    </source>
</evidence>
<gene>
    <name evidence="1" type="ORF">CO661_25970</name>
</gene>
<accession>A0A2A6LRY9</accession>
<dbReference type="Proteomes" id="UP000220353">
    <property type="component" value="Unassembled WGS sequence"/>
</dbReference>
<comment type="caution">
    <text evidence="1">The sequence shown here is derived from an EMBL/GenBank/DDBJ whole genome shotgun (WGS) entry which is preliminary data.</text>
</comment>
<organism evidence="1 2">
    <name type="scientific">Rhizobium fredii</name>
    <name type="common">Sinorhizobium fredii</name>
    <dbReference type="NCBI Taxonomy" id="380"/>
    <lineage>
        <taxon>Bacteria</taxon>
        <taxon>Pseudomonadati</taxon>
        <taxon>Pseudomonadota</taxon>
        <taxon>Alphaproteobacteria</taxon>
        <taxon>Hyphomicrobiales</taxon>
        <taxon>Rhizobiaceae</taxon>
        <taxon>Sinorhizobium/Ensifer group</taxon>
        <taxon>Sinorhizobium</taxon>
    </lineage>
</organism>
<sequence>MPAIVERVTTAMLYYLREHADAATKQPFIEILRSLIQCVAIGPSPDGKGAELTVHGRIVGILATMDAVKAMEAEHRTLGEYEYPDFAHRGLFDTQHKRDEFLRRCAEELAEKRLE</sequence>
<evidence type="ECO:0000313" key="1">
    <source>
        <dbReference type="EMBL" id="PDT45087.1"/>
    </source>
</evidence>